<sequence length="77" mass="8818">MADKNMSTGPYNPYTADPELHKSTWTDGFPHSFKGWGPQTPDPEETPPEAPAIDLVWKGGGDHHDHQVWSFERRRHH</sequence>
<evidence type="ECO:0000313" key="2">
    <source>
        <dbReference type="EMBL" id="MDT0271028.1"/>
    </source>
</evidence>
<dbReference type="RefSeq" id="WP_311671057.1">
    <property type="nucleotide sequence ID" value="NZ_JAVREO010000172.1"/>
</dbReference>
<protein>
    <submittedName>
        <fullName evidence="2">Uncharacterized protein</fullName>
    </submittedName>
</protein>
<accession>A0ABU2K2P3</accession>
<proteinExistence type="predicted"/>
<dbReference type="Proteomes" id="UP001183410">
    <property type="component" value="Unassembled WGS sequence"/>
</dbReference>
<reference evidence="3" key="1">
    <citation type="submission" date="2023-07" db="EMBL/GenBank/DDBJ databases">
        <title>30 novel species of actinomycetes from the DSMZ collection.</title>
        <authorList>
            <person name="Nouioui I."/>
        </authorList>
    </citation>
    <scope>NUCLEOTIDE SEQUENCE [LARGE SCALE GENOMIC DNA]</scope>
    <source>
        <strain evidence="3">DSM 44915</strain>
    </source>
</reference>
<keyword evidence="3" id="KW-1185">Reference proteome</keyword>
<feature type="compositionally biased region" description="Polar residues" evidence="1">
    <location>
        <begin position="1"/>
        <end position="10"/>
    </location>
</feature>
<dbReference type="EMBL" id="JAVREO010000172">
    <property type="protein sequence ID" value="MDT0271028.1"/>
    <property type="molecule type" value="Genomic_DNA"/>
</dbReference>
<comment type="caution">
    <text evidence="2">The sequence shown here is derived from an EMBL/GenBank/DDBJ whole genome shotgun (WGS) entry which is preliminary data.</text>
</comment>
<gene>
    <name evidence="2" type="ORF">RM844_32640</name>
</gene>
<organism evidence="2 3">
    <name type="scientific">Streptomyces chisholmiae</name>
    <dbReference type="NCBI Taxonomy" id="3075540"/>
    <lineage>
        <taxon>Bacteria</taxon>
        <taxon>Bacillati</taxon>
        <taxon>Actinomycetota</taxon>
        <taxon>Actinomycetes</taxon>
        <taxon>Kitasatosporales</taxon>
        <taxon>Streptomycetaceae</taxon>
        <taxon>Streptomyces</taxon>
    </lineage>
</organism>
<name>A0ABU2K2P3_9ACTN</name>
<evidence type="ECO:0000313" key="3">
    <source>
        <dbReference type="Proteomes" id="UP001183410"/>
    </source>
</evidence>
<feature type="region of interest" description="Disordered" evidence="1">
    <location>
        <begin position="1"/>
        <end position="77"/>
    </location>
</feature>
<evidence type="ECO:0000256" key="1">
    <source>
        <dbReference type="SAM" id="MobiDB-lite"/>
    </source>
</evidence>